<dbReference type="CDD" id="cd06587">
    <property type="entry name" value="VOC"/>
    <property type="match status" value="1"/>
</dbReference>
<dbReference type="KEGG" id="acel:acsn021_17200"/>
<sequence length="141" mass="16191">MILHVDIFVNSMDKMLEFYVDKLGMKIVDDNIVTGDLVRFVSNNQYDTYRVVLLKASVMGTMLELMEYLSEDKKELEVSESRATITLLVPSLADEMKRLQKKGLQPLSKVFSVSFPVAGESDLIFYEDPEKNKVELLEMKE</sequence>
<dbReference type="SUPFAM" id="SSF54593">
    <property type="entry name" value="Glyoxalase/Bleomycin resistance protein/Dihydroxybiphenyl dioxygenase"/>
    <property type="match status" value="1"/>
</dbReference>
<dbReference type="InterPro" id="IPR029068">
    <property type="entry name" value="Glyas_Bleomycin-R_OHBP_Dase"/>
</dbReference>
<name>A0A6S6R4Z2_9FIRM</name>
<dbReference type="Pfam" id="PF00903">
    <property type="entry name" value="Glyoxalase"/>
    <property type="match status" value="1"/>
</dbReference>
<protein>
    <submittedName>
        <fullName evidence="1">Uncharacterized protein</fullName>
    </submittedName>
</protein>
<dbReference type="AlphaFoldDB" id="A0A6S6R4Z2"/>
<keyword evidence="2" id="KW-1185">Reference proteome</keyword>
<evidence type="ECO:0000313" key="2">
    <source>
        <dbReference type="Proteomes" id="UP000515561"/>
    </source>
</evidence>
<dbReference type="Proteomes" id="UP000515561">
    <property type="component" value="Chromosome"/>
</dbReference>
<dbReference type="InterPro" id="IPR037523">
    <property type="entry name" value="VOC_core"/>
</dbReference>
<proteinExistence type="predicted"/>
<reference evidence="1 2" key="1">
    <citation type="journal article" date="2016" name="Int. J. Syst. Evol. Microbiol.">
        <title>Descriptions of Anaerotaenia torta gen. nov., sp. nov. and Anaerocolumna cellulosilytica gen. nov., sp. nov. isolated from a methanogenic reactor of cattle waste.</title>
        <authorList>
            <person name="Uek A."/>
            <person name="Ohtaki Y."/>
            <person name="Kaku N."/>
            <person name="Ueki K."/>
        </authorList>
    </citation>
    <scope>NUCLEOTIDE SEQUENCE [LARGE SCALE GENOMIC DNA]</scope>
    <source>
        <strain evidence="1 2">SN021</strain>
    </source>
</reference>
<dbReference type="PROSITE" id="PS51819">
    <property type="entry name" value="VOC"/>
    <property type="match status" value="1"/>
</dbReference>
<dbReference type="EMBL" id="AP023367">
    <property type="protein sequence ID" value="BCJ94151.1"/>
    <property type="molecule type" value="Genomic_DNA"/>
</dbReference>
<dbReference type="RefSeq" id="WP_184091390.1">
    <property type="nucleotide sequence ID" value="NZ_AP023367.1"/>
</dbReference>
<dbReference type="Gene3D" id="3.10.180.10">
    <property type="entry name" value="2,3-Dihydroxybiphenyl 1,2-Dioxygenase, domain 1"/>
    <property type="match status" value="1"/>
</dbReference>
<organism evidence="1 2">
    <name type="scientific">Anaerocolumna cellulosilytica</name>
    <dbReference type="NCBI Taxonomy" id="433286"/>
    <lineage>
        <taxon>Bacteria</taxon>
        <taxon>Bacillati</taxon>
        <taxon>Bacillota</taxon>
        <taxon>Clostridia</taxon>
        <taxon>Lachnospirales</taxon>
        <taxon>Lachnospiraceae</taxon>
        <taxon>Anaerocolumna</taxon>
    </lineage>
</organism>
<dbReference type="InterPro" id="IPR004360">
    <property type="entry name" value="Glyas_Fos-R_dOase_dom"/>
</dbReference>
<accession>A0A6S6R4Z2</accession>
<evidence type="ECO:0000313" key="1">
    <source>
        <dbReference type="EMBL" id="BCJ94151.1"/>
    </source>
</evidence>
<gene>
    <name evidence="1" type="ORF">acsn021_17200</name>
</gene>